<feature type="transmembrane region" description="Helical" evidence="8">
    <location>
        <begin position="71"/>
        <end position="91"/>
    </location>
</feature>
<keyword evidence="8" id="KW-0997">Cell inner membrane</keyword>
<dbReference type="AlphaFoldDB" id="A0A1W9KPY7"/>
<comment type="caution">
    <text evidence="9">The sequence shown here is derived from an EMBL/GenBank/DDBJ whole genome shotgun (WGS) entry which is preliminary data.</text>
</comment>
<evidence type="ECO:0000256" key="7">
    <source>
        <dbReference type="ARBA" id="ARBA00023136"/>
    </source>
</evidence>
<dbReference type="EMBL" id="MTEI01000020">
    <property type="protein sequence ID" value="OQW86242.1"/>
    <property type="molecule type" value="Genomic_DNA"/>
</dbReference>
<evidence type="ECO:0000256" key="3">
    <source>
        <dbReference type="ARBA" id="ARBA00022692"/>
    </source>
</evidence>
<protein>
    <recommendedName>
        <fullName evidence="8">Ion-translocating oxidoreductase complex subunit A</fullName>
        <ecNumber evidence="8">7.-.-.-</ecNumber>
    </recommendedName>
    <alternativeName>
        <fullName evidence="8">Rnf electron transport complex subunit A</fullName>
    </alternativeName>
</protein>
<dbReference type="InterPro" id="IPR011293">
    <property type="entry name" value="Ion_transpt_RnfA/RsxA"/>
</dbReference>
<dbReference type="NCBIfam" id="TIGR01943">
    <property type="entry name" value="rnfA"/>
    <property type="match status" value="1"/>
</dbReference>
<comment type="subunit">
    <text evidence="8">The complex is composed of six subunits: RnfA, RnfB, RnfC, RnfD, RnfE and RnfG.</text>
</comment>
<feature type="transmembrane region" description="Helical" evidence="8">
    <location>
        <begin position="6"/>
        <end position="32"/>
    </location>
</feature>
<keyword evidence="5 8" id="KW-0249">Electron transport</keyword>
<evidence type="ECO:0000256" key="2">
    <source>
        <dbReference type="ARBA" id="ARBA00022448"/>
    </source>
</evidence>
<sequence>MQESATQIFISVILANNFVLAMFLGLCPFLGVSGKLETAFPMGVATTFVMLVASLCAFGLNWLLGMLHLEFLRLISYIVIIASAVQLVEMVMKKHSPALFRALGIYLPLITTNCAVLGVALFQTARDYSFVQSMAFALGGGIGFTLALVLMAGLRERVQLVEVPEIAKGTALALMLAGMLSLAFMGFAGLGS</sequence>
<dbReference type="InterPro" id="IPR050133">
    <property type="entry name" value="NqrDE/RnfAE_oxidrdctase"/>
</dbReference>
<dbReference type="EC" id="7.-.-.-" evidence="8"/>
<feature type="transmembrane region" description="Helical" evidence="8">
    <location>
        <begin position="44"/>
        <end position="65"/>
    </location>
</feature>
<dbReference type="HAMAP" id="MF_00459">
    <property type="entry name" value="RsxA_RnfA"/>
    <property type="match status" value="1"/>
</dbReference>
<dbReference type="PANTHER" id="PTHR30335:SF0">
    <property type="entry name" value="ION-TRANSLOCATING OXIDOREDUCTASE COMPLEX SUBUNIT A"/>
    <property type="match status" value="1"/>
</dbReference>
<keyword evidence="3 8" id="KW-0812">Transmembrane</keyword>
<feature type="transmembrane region" description="Helical" evidence="8">
    <location>
        <begin position="166"/>
        <end position="190"/>
    </location>
</feature>
<evidence type="ECO:0000256" key="1">
    <source>
        <dbReference type="ARBA" id="ARBA00004127"/>
    </source>
</evidence>
<accession>A0A1W9KPY7</accession>
<evidence type="ECO:0000313" key="9">
    <source>
        <dbReference type="EMBL" id="OQW86242.1"/>
    </source>
</evidence>
<dbReference type="GO" id="GO:0022900">
    <property type="term" value="P:electron transport chain"/>
    <property type="evidence" value="ECO:0007669"/>
    <property type="project" value="UniProtKB-UniRule"/>
</dbReference>
<dbReference type="PIRSF" id="PIRSF006102">
    <property type="entry name" value="NQR_DE"/>
    <property type="match status" value="1"/>
</dbReference>
<organism evidence="9 10">
    <name type="scientific">Rhodoferax ferrireducens</name>
    <dbReference type="NCBI Taxonomy" id="192843"/>
    <lineage>
        <taxon>Bacteria</taxon>
        <taxon>Pseudomonadati</taxon>
        <taxon>Pseudomonadota</taxon>
        <taxon>Betaproteobacteria</taxon>
        <taxon>Burkholderiales</taxon>
        <taxon>Comamonadaceae</taxon>
        <taxon>Rhodoferax</taxon>
    </lineage>
</organism>
<evidence type="ECO:0000313" key="10">
    <source>
        <dbReference type="Proteomes" id="UP000192505"/>
    </source>
</evidence>
<dbReference type="PANTHER" id="PTHR30335">
    <property type="entry name" value="INTEGRAL MEMBRANE PROTEIN OF SOXR-REDUCING COMPLEX"/>
    <property type="match status" value="1"/>
</dbReference>
<keyword evidence="4 8" id="KW-1278">Translocase</keyword>
<evidence type="ECO:0000256" key="8">
    <source>
        <dbReference type="HAMAP-Rule" id="MF_00459"/>
    </source>
</evidence>
<feature type="transmembrane region" description="Helical" evidence="8">
    <location>
        <begin position="103"/>
        <end position="122"/>
    </location>
</feature>
<name>A0A1W9KPY7_9BURK</name>
<gene>
    <name evidence="8" type="primary">rnfA</name>
    <name evidence="9" type="ORF">BWK72_18390</name>
</gene>
<dbReference type="Pfam" id="PF02508">
    <property type="entry name" value="Rnf-Nqr"/>
    <property type="match status" value="1"/>
</dbReference>
<keyword evidence="7 8" id="KW-0472">Membrane</keyword>
<keyword evidence="8" id="KW-1003">Cell membrane</keyword>
<dbReference type="InterPro" id="IPR003667">
    <property type="entry name" value="NqrDE/RnfAE"/>
</dbReference>
<dbReference type="GO" id="GO:0005886">
    <property type="term" value="C:plasma membrane"/>
    <property type="evidence" value="ECO:0007669"/>
    <property type="project" value="UniProtKB-SubCell"/>
</dbReference>
<evidence type="ECO:0000256" key="5">
    <source>
        <dbReference type="ARBA" id="ARBA00022982"/>
    </source>
</evidence>
<keyword evidence="2 8" id="KW-0813">Transport</keyword>
<dbReference type="Proteomes" id="UP000192505">
    <property type="component" value="Unassembled WGS sequence"/>
</dbReference>
<reference evidence="9 10" key="1">
    <citation type="submission" date="2017-01" db="EMBL/GenBank/DDBJ databases">
        <title>Novel large sulfur bacteria in the metagenomes of groundwater-fed chemosynthetic microbial mats in the Lake Huron basin.</title>
        <authorList>
            <person name="Sharrar A.M."/>
            <person name="Flood B.E."/>
            <person name="Bailey J.V."/>
            <person name="Jones D.S."/>
            <person name="Biddanda B."/>
            <person name="Ruberg S.A."/>
            <person name="Marcus D.N."/>
            <person name="Dick G.J."/>
        </authorList>
    </citation>
    <scope>NUCLEOTIDE SEQUENCE [LARGE SCALE GENOMIC DNA]</scope>
    <source>
        <strain evidence="9">A7</strain>
    </source>
</reference>
<evidence type="ECO:0000256" key="4">
    <source>
        <dbReference type="ARBA" id="ARBA00022967"/>
    </source>
</evidence>
<proteinExistence type="inferred from homology"/>
<dbReference type="GO" id="GO:0012505">
    <property type="term" value="C:endomembrane system"/>
    <property type="evidence" value="ECO:0007669"/>
    <property type="project" value="UniProtKB-SubCell"/>
</dbReference>
<keyword evidence="6 8" id="KW-1133">Transmembrane helix</keyword>
<feature type="transmembrane region" description="Helical" evidence="8">
    <location>
        <begin position="134"/>
        <end position="154"/>
    </location>
</feature>
<comment type="similarity">
    <text evidence="8">Belongs to the NqrDE/RnfAE family.</text>
</comment>
<comment type="subcellular location">
    <subcellularLocation>
        <location evidence="8">Cell inner membrane</location>
        <topology evidence="8">Multi-pass membrane protein</topology>
    </subcellularLocation>
    <subcellularLocation>
        <location evidence="1">Endomembrane system</location>
        <topology evidence="1">Multi-pass membrane protein</topology>
    </subcellularLocation>
</comment>
<comment type="function">
    <text evidence="8">Part of a membrane-bound complex that couples electron transfer with translocation of ions across the membrane.</text>
</comment>
<evidence type="ECO:0000256" key="6">
    <source>
        <dbReference type="ARBA" id="ARBA00022989"/>
    </source>
</evidence>